<dbReference type="InterPro" id="IPR020476">
    <property type="entry name" value="Nudix_hydrolase"/>
</dbReference>
<protein>
    <submittedName>
        <fullName evidence="6">8-oxo-dGTP diphosphatase</fullName>
        <ecNumber evidence="6">3.6.1.55</ecNumber>
    </submittedName>
</protein>
<reference evidence="6 7" key="2">
    <citation type="submission" date="2020-08" db="EMBL/GenBank/DDBJ databases">
        <authorList>
            <person name="Partida-Martinez L."/>
            <person name="Huntemann M."/>
            <person name="Clum A."/>
            <person name="Wang J."/>
            <person name="Palaniappan K."/>
            <person name="Ritter S."/>
            <person name="Chen I.-M."/>
            <person name="Stamatis D."/>
            <person name="Reddy T."/>
            <person name="O'Malley R."/>
            <person name="Daum C."/>
            <person name="Shapiro N."/>
            <person name="Ivanova N."/>
            <person name="Kyrpides N."/>
            <person name="Woyke T."/>
        </authorList>
    </citation>
    <scope>NUCLEOTIDE SEQUENCE [LARGE SCALE GENOMIC DNA]</scope>
    <source>
        <strain evidence="6 7">RAS26</strain>
    </source>
</reference>
<dbReference type="RefSeq" id="WP_183294224.1">
    <property type="nucleotide sequence ID" value="NZ_JACHVX010000001.1"/>
</dbReference>
<dbReference type="Gene3D" id="3.90.79.10">
    <property type="entry name" value="Nucleoside Triphosphate Pyrophosphohydrolase"/>
    <property type="match status" value="1"/>
</dbReference>
<dbReference type="InterPro" id="IPR015797">
    <property type="entry name" value="NUDIX_hydrolase-like_dom_sf"/>
</dbReference>
<evidence type="ECO:0000256" key="1">
    <source>
        <dbReference type="ARBA" id="ARBA00005582"/>
    </source>
</evidence>
<dbReference type="InterPro" id="IPR020084">
    <property type="entry name" value="NUDIX_hydrolase_CS"/>
</dbReference>
<dbReference type="PIRSF" id="PIRSF019423">
    <property type="entry name" value="NMN_biosyn"/>
    <property type="match status" value="1"/>
</dbReference>
<dbReference type="PANTHER" id="PTHR43736:SF4">
    <property type="entry name" value="SLR1690 PROTEIN"/>
    <property type="match status" value="1"/>
</dbReference>
<dbReference type="GO" id="GO:0035539">
    <property type="term" value="F:8-oxo-7,8-dihydrodeoxyguanosine triphosphate pyrophosphatase activity"/>
    <property type="evidence" value="ECO:0007669"/>
    <property type="project" value="UniProtKB-EC"/>
</dbReference>
<name>A0A7W4UCA6_9CELL</name>
<evidence type="ECO:0000256" key="2">
    <source>
        <dbReference type="ARBA" id="ARBA00022801"/>
    </source>
</evidence>
<dbReference type="Proteomes" id="UP000518206">
    <property type="component" value="Unassembled WGS sequence"/>
</dbReference>
<evidence type="ECO:0000256" key="3">
    <source>
        <dbReference type="RuleBase" id="RU003476"/>
    </source>
</evidence>
<reference evidence="6 7" key="1">
    <citation type="submission" date="2020-08" db="EMBL/GenBank/DDBJ databases">
        <title>The Agave Microbiome: Exploring the role of microbial communities in plant adaptations to desert environments.</title>
        <authorList>
            <person name="Partida-Martinez L.P."/>
        </authorList>
    </citation>
    <scope>NUCLEOTIDE SEQUENCE [LARGE SCALE GENOMIC DNA]</scope>
    <source>
        <strain evidence="6 7">RAS26</strain>
    </source>
</reference>
<sequence length="282" mass="31138">MSHDRTPAAQSPAQAPAQAPEGYDAGEYPVFFVTVDTAIFTVRDGALKLLLVQRQDDPYAGCWALPGGFKNPDETLDEAAWRELAEETGVRPTGWHLEQLGSFGDPRRDPRGNIVTVTYVAFAPDLPDPVAGSDARDARFWDVDDLDLPSLQGGNHDRGLEDAPELAFDHTVIAARAVDRVAAKLEYTTLATAFCRPQFTLGELQHVYEAVWGVRLDRSNFRRWVQQTTGLVRPADTDTRRTSGGRGRPAALFEARSELGTLYPPLLRPDDARALRPAKETR</sequence>
<dbReference type="PRINTS" id="PR00502">
    <property type="entry name" value="NUDIXFAMILY"/>
</dbReference>
<dbReference type="EMBL" id="JACHVX010000001">
    <property type="protein sequence ID" value="MBB2921154.1"/>
    <property type="molecule type" value="Genomic_DNA"/>
</dbReference>
<keyword evidence="2 3" id="KW-0378">Hydrolase</keyword>
<dbReference type="InterPro" id="IPR000086">
    <property type="entry name" value="NUDIX_hydrolase_dom"/>
</dbReference>
<dbReference type="SUPFAM" id="SSF46785">
    <property type="entry name" value="Winged helix' DNA-binding domain"/>
    <property type="match status" value="1"/>
</dbReference>
<dbReference type="EC" id="3.6.1.55" evidence="6"/>
<evidence type="ECO:0000259" key="5">
    <source>
        <dbReference type="PROSITE" id="PS51462"/>
    </source>
</evidence>
<dbReference type="CDD" id="cd18873">
    <property type="entry name" value="NUDIX_NadM_like"/>
    <property type="match status" value="1"/>
</dbReference>
<comment type="caution">
    <text evidence="6">The sequence shown here is derived from an EMBL/GenBank/DDBJ whole genome shotgun (WGS) entry which is preliminary data.</text>
</comment>
<dbReference type="Pfam" id="PF21906">
    <property type="entry name" value="WHD_NrtR"/>
    <property type="match status" value="1"/>
</dbReference>
<dbReference type="PANTHER" id="PTHR43736">
    <property type="entry name" value="ADP-RIBOSE PYROPHOSPHATASE"/>
    <property type="match status" value="1"/>
</dbReference>
<dbReference type="InterPro" id="IPR036390">
    <property type="entry name" value="WH_DNA-bd_sf"/>
</dbReference>
<accession>A0A7W4UCA6</accession>
<dbReference type="AlphaFoldDB" id="A0A7W4UCA6"/>
<dbReference type="PROSITE" id="PS51462">
    <property type="entry name" value="NUDIX"/>
    <property type="match status" value="1"/>
</dbReference>
<comment type="similarity">
    <text evidence="1 3">Belongs to the Nudix hydrolase family.</text>
</comment>
<dbReference type="InterPro" id="IPR036388">
    <property type="entry name" value="WH-like_DNA-bd_sf"/>
</dbReference>
<gene>
    <name evidence="6" type="ORF">FHR80_000048</name>
</gene>
<dbReference type="PROSITE" id="PS00893">
    <property type="entry name" value="NUDIX_BOX"/>
    <property type="match status" value="1"/>
</dbReference>
<proteinExistence type="inferred from homology"/>
<feature type="domain" description="Nudix hydrolase" evidence="5">
    <location>
        <begin position="32"/>
        <end position="164"/>
    </location>
</feature>
<dbReference type="Pfam" id="PF00293">
    <property type="entry name" value="NUDIX"/>
    <property type="match status" value="1"/>
</dbReference>
<dbReference type="Gene3D" id="1.10.10.10">
    <property type="entry name" value="Winged helix-like DNA-binding domain superfamily/Winged helix DNA-binding domain"/>
    <property type="match status" value="1"/>
</dbReference>
<evidence type="ECO:0000313" key="7">
    <source>
        <dbReference type="Proteomes" id="UP000518206"/>
    </source>
</evidence>
<dbReference type="SUPFAM" id="SSF55811">
    <property type="entry name" value="Nudix"/>
    <property type="match status" value="1"/>
</dbReference>
<feature type="region of interest" description="Disordered" evidence="4">
    <location>
        <begin position="1"/>
        <end position="21"/>
    </location>
</feature>
<dbReference type="InterPro" id="IPR011213">
    <property type="entry name" value="NMN_biosyn"/>
</dbReference>
<organism evidence="6 7">
    <name type="scientific">Cellulomonas cellasea</name>
    <dbReference type="NCBI Taxonomy" id="43670"/>
    <lineage>
        <taxon>Bacteria</taxon>
        <taxon>Bacillati</taxon>
        <taxon>Actinomycetota</taxon>
        <taxon>Actinomycetes</taxon>
        <taxon>Micrococcales</taxon>
        <taxon>Cellulomonadaceae</taxon>
        <taxon>Cellulomonas</taxon>
    </lineage>
</organism>
<evidence type="ECO:0000313" key="6">
    <source>
        <dbReference type="EMBL" id="MBB2921154.1"/>
    </source>
</evidence>
<feature type="compositionally biased region" description="Low complexity" evidence="4">
    <location>
        <begin position="7"/>
        <end position="20"/>
    </location>
</feature>
<dbReference type="InterPro" id="IPR054105">
    <property type="entry name" value="WHD_NrtR"/>
</dbReference>
<evidence type="ECO:0000256" key="4">
    <source>
        <dbReference type="SAM" id="MobiDB-lite"/>
    </source>
</evidence>